<reference evidence="1" key="1">
    <citation type="submission" date="2021-10" db="EMBL/GenBank/DDBJ databases">
        <title>Roseicella aerolatum sp. nov., isolated from aerosols of e-waste dismantling site.</title>
        <authorList>
            <person name="Qin T."/>
        </authorList>
    </citation>
    <scope>NUCLEOTIDE SEQUENCE</scope>
    <source>
        <strain evidence="1">GB24</strain>
    </source>
</reference>
<dbReference type="AlphaFoldDB" id="A0A9X1LAD1"/>
<comment type="caution">
    <text evidence="1">The sequence shown here is derived from an EMBL/GenBank/DDBJ whole genome shotgun (WGS) entry which is preliminary data.</text>
</comment>
<dbReference type="Proteomes" id="UP001139311">
    <property type="component" value="Unassembled WGS sequence"/>
</dbReference>
<organism evidence="1 2">
    <name type="scientific">Roseicella aerolata</name>
    <dbReference type="NCBI Taxonomy" id="2883479"/>
    <lineage>
        <taxon>Bacteria</taxon>
        <taxon>Pseudomonadati</taxon>
        <taxon>Pseudomonadota</taxon>
        <taxon>Alphaproteobacteria</taxon>
        <taxon>Acetobacterales</taxon>
        <taxon>Roseomonadaceae</taxon>
        <taxon>Roseicella</taxon>
    </lineage>
</organism>
<accession>A0A9X1LAD1</accession>
<proteinExistence type="predicted"/>
<name>A0A9X1LAD1_9PROT</name>
<gene>
    <name evidence="1" type="ORF">LHA35_23400</name>
</gene>
<protein>
    <submittedName>
        <fullName evidence="1">Uncharacterized protein</fullName>
    </submittedName>
</protein>
<sequence length="142" mass="14901">MRPDSPLRAALLATFDAAAAAREAASGARGLTPEGERDLVSRVAEAAAAGAEREVLRLSRRAELRTGLALALAGAVLFASGYALGRRSEFDRVEGQAGAAFVAGIAEMNDVTALRHHCQRTGYEQAGRRACDLPPVWIGGTR</sequence>
<dbReference type="RefSeq" id="WP_226612876.1">
    <property type="nucleotide sequence ID" value="NZ_JAJAQI010000049.1"/>
</dbReference>
<evidence type="ECO:0000313" key="1">
    <source>
        <dbReference type="EMBL" id="MCB4824679.1"/>
    </source>
</evidence>
<evidence type="ECO:0000313" key="2">
    <source>
        <dbReference type="Proteomes" id="UP001139311"/>
    </source>
</evidence>
<keyword evidence="2" id="KW-1185">Reference proteome</keyword>
<dbReference type="EMBL" id="JAJAQI010000049">
    <property type="protein sequence ID" value="MCB4824679.1"/>
    <property type="molecule type" value="Genomic_DNA"/>
</dbReference>